<accession>A0ACC2W0P7</accession>
<organism evidence="1 2">
    <name type="scientific">Naganishia cerealis</name>
    <dbReference type="NCBI Taxonomy" id="610337"/>
    <lineage>
        <taxon>Eukaryota</taxon>
        <taxon>Fungi</taxon>
        <taxon>Dikarya</taxon>
        <taxon>Basidiomycota</taxon>
        <taxon>Agaricomycotina</taxon>
        <taxon>Tremellomycetes</taxon>
        <taxon>Filobasidiales</taxon>
        <taxon>Filobasidiaceae</taxon>
        <taxon>Naganishia</taxon>
    </lineage>
</organism>
<dbReference type="Proteomes" id="UP001241377">
    <property type="component" value="Unassembled WGS sequence"/>
</dbReference>
<gene>
    <name evidence="1" type="ORF">QFC19_003647</name>
</gene>
<proteinExistence type="predicted"/>
<keyword evidence="2" id="KW-1185">Reference proteome</keyword>
<name>A0ACC2W0P7_9TREE</name>
<protein>
    <submittedName>
        <fullName evidence="1">Uncharacterized protein</fullName>
    </submittedName>
</protein>
<sequence>MPNNKRHTIKQLQGKGKDKVHPGSRKAGQLDRISLRAEKLVHQTREKKVARVTKLERPLFFIAQVTSSTPQTVPALQSLINDTYLGRHAEQLASLLASRRPGRPKPAKLAALEAQIAQERAEYASGLAVPDLTDEKTCRLINHWREHGTRVDKTHVELLRLVRVTPDSDEVTLAREGKDTLLSVHVADKGEEMQVE</sequence>
<comment type="caution">
    <text evidence="1">The sequence shown here is derived from an EMBL/GenBank/DDBJ whole genome shotgun (WGS) entry which is preliminary data.</text>
</comment>
<dbReference type="EMBL" id="JASBWR010000035">
    <property type="protein sequence ID" value="KAJ9105187.1"/>
    <property type="molecule type" value="Genomic_DNA"/>
</dbReference>
<evidence type="ECO:0000313" key="2">
    <source>
        <dbReference type="Proteomes" id="UP001241377"/>
    </source>
</evidence>
<reference evidence="1" key="1">
    <citation type="submission" date="2023-04" db="EMBL/GenBank/DDBJ databases">
        <title>Draft Genome sequencing of Naganishia species isolated from polar environments using Oxford Nanopore Technology.</title>
        <authorList>
            <person name="Leo P."/>
            <person name="Venkateswaran K."/>
        </authorList>
    </citation>
    <scope>NUCLEOTIDE SEQUENCE</scope>
    <source>
        <strain evidence="1">MNA-CCFEE 5261</strain>
    </source>
</reference>
<evidence type="ECO:0000313" key="1">
    <source>
        <dbReference type="EMBL" id="KAJ9105187.1"/>
    </source>
</evidence>